<keyword evidence="2" id="KW-1185">Reference proteome</keyword>
<protein>
    <submittedName>
        <fullName evidence="1">Uncharacterized protein</fullName>
    </submittedName>
</protein>
<dbReference type="RefSeq" id="WP_309309284.1">
    <property type="nucleotide sequence ID" value="NZ_CP133594.1"/>
</dbReference>
<proteinExistence type="predicted"/>
<dbReference type="EMBL" id="CP133594">
    <property type="protein sequence ID" value="WMW23168.1"/>
    <property type="molecule type" value="Genomic_DNA"/>
</dbReference>
<sequence length="316" mass="34722">MKNSSSYIICFLVLAAAVFNSGCVANSPEESVESKVLDFLNAVNEDEAGIAYSLYTGKDFLAPASITMIFNNKGMKAGCIMETNIVSREIVDNLAIVNVECSVATLDLSGNAKSTTIVPVYFRLQNSELGWIITRVAFNEPLTFENAEIVNIEVEKTSVDVITDNAPVISVFAFAMLGAGLYLDKKDKAKKKENSRTIDTSGAVPIQKEAIAQYVRFVPAQQITVGNATSVDVWVKNFTQEPYHNFSMKAKFPNSLEAQKVNLFFDTIAPGETVKRTWVVKPKLAGWASIEEPTVIFDYVGTKYVGVLDPVWLQVQ</sequence>
<evidence type="ECO:0000313" key="2">
    <source>
        <dbReference type="Proteomes" id="UP001183006"/>
    </source>
</evidence>
<dbReference type="AlphaFoldDB" id="A0AA51UHN5"/>
<organism evidence="1 2">
    <name type="scientific">Methanolobus mangrovi</name>
    <dbReference type="NCBI Taxonomy" id="3072977"/>
    <lineage>
        <taxon>Archaea</taxon>
        <taxon>Methanobacteriati</taxon>
        <taxon>Methanobacteriota</taxon>
        <taxon>Stenosarchaea group</taxon>
        <taxon>Methanomicrobia</taxon>
        <taxon>Methanosarcinales</taxon>
        <taxon>Methanosarcinaceae</taxon>
        <taxon>Methanolobus</taxon>
    </lineage>
</organism>
<gene>
    <name evidence="1" type="ORF">RE476_04885</name>
</gene>
<name>A0AA51UHN5_9EURY</name>
<accession>A0AA51UHN5</accession>
<dbReference type="Proteomes" id="UP001183006">
    <property type="component" value="Chromosome"/>
</dbReference>
<dbReference type="GeneID" id="84229452"/>
<evidence type="ECO:0000313" key="1">
    <source>
        <dbReference type="EMBL" id="WMW23168.1"/>
    </source>
</evidence>
<dbReference type="KEGG" id="mmav:RE476_04885"/>
<reference evidence="1" key="1">
    <citation type="submission" date="2023-08" db="EMBL/GenBank/DDBJ databases">
        <title>Methanolobus mangrovi sp. nov. and Methanolobus sediminis sp. nov, two novel methylotrophic methanogens isolated from mangrove sediments in China.</title>
        <authorList>
            <person name="Zhou J."/>
        </authorList>
    </citation>
    <scope>NUCLEOTIDE SEQUENCE</scope>
    <source>
        <strain evidence="1">FTZ2</strain>
    </source>
</reference>